<dbReference type="Proteomes" id="UP000249061">
    <property type="component" value="Unassembled WGS sequence"/>
</dbReference>
<reference evidence="1 2" key="1">
    <citation type="submission" date="2017-08" db="EMBL/GenBank/DDBJ databases">
        <title>Infants hospitalized years apart are colonized by the same room-sourced microbial strains.</title>
        <authorList>
            <person name="Brooks B."/>
            <person name="Olm M.R."/>
            <person name="Firek B.A."/>
            <person name="Baker R."/>
            <person name="Thomas B.C."/>
            <person name="Morowitz M.J."/>
            <person name="Banfield J.F."/>
        </authorList>
    </citation>
    <scope>NUCLEOTIDE SEQUENCE [LARGE SCALE GENOMIC DNA]</scope>
    <source>
        <strain evidence="1">S2_003_000_R2_14</strain>
    </source>
</reference>
<organism evidence="1 2">
    <name type="scientific">Archangium gephyra</name>
    <dbReference type="NCBI Taxonomy" id="48"/>
    <lineage>
        <taxon>Bacteria</taxon>
        <taxon>Pseudomonadati</taxon>
        <taxon>Myxococcota</taxon>
        <taxon>Myxococcia</taxon>
        <taxon>Myxococcales</taxon>
        <taxon>Cystobacterineae</taxon>
        <taxon>Archangiaceae</taxon>
        <taxon>Archangium</taxon>
    </lineage>
</organism>
<protein>
    <submittedName>
        <fullName evidence="1">Uncharacterized protein</fullName>
    </submittedName>
</protein>
<dbReference type="EMBL" id="QFQP01000041">
    <property type="protein sequence ID" value="PZR05929.1"/>
    <property type="molecule type" value="Genomic_DNA"/>
</dbReference>
<evidence type="ECO:0000313" key="2">
    <source>
        <dbReference type="Proteomes" id="UP000249061"/>
    </source>
</evidence>
<sequence>MAGIAVCGAGAGSNGAANAPAFIGGNDPECTFVEGGSTLTRRALDGGVEALNRIDAGRYYCVALYEPGPLVVGERFFLGDGGVPVEVTPPAPMPTTTGTLAFGPEQWGGSSASREVFLRLSPEAEAWRAVSRVDVSASVYSPETGEQTILGRFPAMFGLGDDTELGVHLGRIAHDCAKAGGRRSLPIGARLEVAGGPRVESTGTTLIIDCADQPAGCSTAPVTLLAALSLLLRRRWKLGE</sequence>
<name>A0A2W5SRQ6_9BACT</name>
<dbReference type="AlphaFoldDB" id="A0A2W5SRQ6"/>
<comment type="caution">
    <text evidence="1">The sequence shown here is derived from an EMBL/GenBank/DDBJ whole genome shotgun (WGS) entry which is preliminary data.</text>
</comment>
<proteinExistence type="predicted"/>
<accession>A0A2W5SRQ6</accession>
<evidence type="ECO:0000313" key="1">
    <source>
        <dbReference type="EMBL" id="PZR05929.1"/>
    </source>
</evidence>
<gene>
    <name evidence="1" type="ORF">DI536_31190</name>
</gene>